<sequence>MKGFQSYINAAKRPRSIQSSLPFPVHYQQESKSINVVSFEEASELAKKFTKKPTDAEFLEFYGLFKQATVGDVNIEKPGALNLKEKAKYEAWNSNKGLSKEAAKEAYVKVYEKYAPKYA</sequence>
<dbReference type="OrthoDB" id="346910at2759"/>
<protein>
    <submittedName>
        <fullName evidence="3">Acyl-CoA-binding protein-like</fullName>
    </submittedName>
</protein>
<dbReference type="Pfam" id="PF00887">
    <property type="entry name" value="ACBP"/>
    <property type="match status" value="1"/>
</dbReference>
<evidence type="ECO:0000313" key="3">
    <source>
        <dbReference type="RefSeq" id="XP_016987055.1"/>
    </source>
</evidence>
<dbReference type="InterPro" id="IPR035984">
    <property type="entry name" value="Acyl-CoA-binding_sf"/>
</dbReference>
<dbReference type="GeneID" id="108050077"/>
<name>A0A6P4F9G5_DRORH</name>
<keyword evidence="1" id="KW-0446">Lipid-binding</keyword>
<dbReference type="InterPro" id="IPR022408">
    <property type="entry name" value="Acyl-CoA-binding_prot_CS"/>
</dbReference>
<dbReference type="PRINTS" id="PR00689">
    <property type="entry name" value="ACOABINDINGP"/>
</dbReference>
<dbReference type="RefSeq" id="XP_016987055.2">
    <property type="nucleotide sequence ID" value="XM_017131566.2"/>
</dbReference>
<evidence type="ECO:0000259" key="2">
    <source>
        <dbReference type="PROSITE" id="PS51228"/>
    </source>
</evidence>
<accession>A0A6P4F9G5</accession>
<gene>
    <name evidence="3" type="primary">LOC108050077</name>
</gene>
<dbReference type="PANTHER" id="PTHR23310">
    <property type="entry name" value="ACYL-COA-BINDING PROTEIN, ACBP"/>
    <property type="match status" value="1"/>
</dbReference>
<dbReference type="InterPro" id="IPR000582">
    <property type="entry name" value="Acyl-CoA-binding_protein"/>
</dbReference>
<dbReference type="AlphaFoldDB" id="A0A6P4F9G5"/>
<dbReference type="PANTHER" id="PTHR23310:SF137">
    <property type="entry name" value="ACYL-COA BINDING PROTEIN 3, ISOFORM A-RELATED"/>
    <property type="match status" value="1"/>
</dbReference>
<dbReference type="RefSeq" id="XP_016987055.1">
    <property type="nucleotide sequence ID" value="XM_017131566.1"/>
</dbReference>
<organism evidence="3">
    <name type="scientific">Drosophila rhopaloa</name>
    <name type="common">Fruit fly</name>
    <dbReference type="NCBI Taxonomy" id="1041015"/>
    <lineage>
        <taxon>Eukaryota</taxon>
        <taxon>Metazoa</taxon>
        <taxon>Ecdysozoa</taxon>
        <taxon>Arthropoda</taxon>
        <taxon>Hexapoda</taxon>
        <taxon>Insecta</taxon>
        <taxon>Pterygota</taxon>
        <taxon>Neoptera</taxon>
        <taxon>Endopterygota</taxon>
        <taxon>Diptera</taxon>
        <taxon>Brachycera</taxon>
        <taxon>Muscomorpha</taxon>
        <taxon>Ephydroidea</taxon>
        <taxon>Drosophilidae</taxon>
        <taxon>Drosophila</taxon>
        <taxon>Sophophora</taxon>
    </lineage>
</organism>
<reference evidence="3" key="1">
    <citation type="submission" date="2025-08" db="UniProtKB">
        <authorList>
            <consortium name="RefSeq"/>
        </authorList>
    </citation>
    <scope>IDENTIFICATION</scope>
</reference>
<feature type="domain" description="ACB" evidence="2">
    <location>
        <begin position="35"/>
        <end position="119"/>
    </location>
</feature>
<dbReference type="Gene3D" id="1.20.80.10">
    <property type="match status" value="1"/>
</dbReference>
<dbReference type="SUPFAM" id="SSF47027">
    <property type="entry name" value="Acyl-CoA binding protein"/>
    <property type="match status" value="1"/>
</dbReference>
<proteinExistence type="predicted"/>
<dbReference type="GO" id="GO:0000062">
    <property type="term" value="F:fatty-acyl-CoA binding"/>
    <property type="evidence" value="ECO:0007669"/>
    <property type="project" value="InterPro"/>
</dbReference>
<dbReference type="PROSITE" id="PS00880">
    <property type="entry name" value="ACB_1"/>
    <property type="match status" value="1"/>
</dbReference>
<dbReference type="PROSITE" id="PS51228">
    <property type="entry name" value="ACB_2"/>
    <property type="match status" value="1"/>
</dbReference>
<dbReference type="GO" id="GO:0006631">
    <property type="term" value="P:fatty acid metabolic process"/>
    <property type="evidence" value="ECO:0007669"/>
    <property type="project" value="TreeGrafter"/>
</dbReference>
<dbReference type="InterPro" id="IPR014352">
    <property type="entry name" value="FERM/acyl-CoA-bd_prot_sf"/>
</dbReference>
<evidence type="ECO:0000256" key="1">
    <source>
        <dbReference type="ARBA" id="ARBA00023121"/>
    </source>
</evidence>